<feature type="domain" description="HDOD" evidence="1">
    <location>
        <begin position="96"/>
        <end position="285"/>
    </location>
</feature>
<evidence type="ECO:0000259" key="1">
    <source>
        <dbReference type="PROSITE" id="PS51833"/>
    </source>
</evidence>
<name>A0ABR6ZY14_9BURK</name>
<evidence type="ECO:0000313" key="3">
    <source>
        <dbReference type="Proteomes" id="UP000650424"/>
    </source>
</evidence>
<comment type="caution">
    <text evidence="2">The sequence shown here is derived from an EMBL/GenBank/DDBJ whole genome shotgun (WGS) entry which is preliminary data.</text>
</comment>
<dbReference type="Proteomes" id="UP000650424">
    <property type="component" value="Unassembled WGS sequence"/>
</dbReference>
<proteinExistence type="predicted"/>
<dbReference type="PANTHER" id="PTHR33525:SF6">
    <property type="entry name" value="HDOD DOMAIN-CONTAINING PROTEIN"/>
    <property type="match status" value="1"/>
</dbReference>
<reference evidence="2 3" key="1">
    <citation type="submission" date="2020-08" db="EMBL/GenBank/DDBJ databases">
        <title>Novel species isolated from subtropical streams in China.</title>
        <authorList>
            <person name="Lu H."/>
        </authorList>
    </citation>
    <scope>NUCLEOTIDE SEQUENCE [LARGE SCALE GENOMIC DNA]</scope>
    <source>
        <strain evidence="2 3">CY18W</strain>
    </source>
</reference>
<accession>A0ABR6ZY14</accession>
<dbReference type="RefSeq" id="WP_186950564.1">
    <property type="nucleotide sequence ID" value="NZ_JACOGF010000019.1"/>
</dbReference>
<sequence length="352" mass="38703">MLKRLFGLAADSGSAAGNDHAQHAGSLTTGAAGKMDGLAEEAPNDLNWKPAFDVDARFFPWLLGDYGKSFGHDLEKPLLMALEKVCRSEFAGSSLIPRVPSVLPQLLKSLRNENVSGDELARHIAKDVSLVAELIAEVNSSYYSTGDKISSLDNAVRLLGINGLRMLVARSAFRPLIQLQSGHLTKQVAPVIWQQSEYCALACRLLAQERGLDSFHAYLAGLLQNVGLIIAFRTMDQSMQYQRMPLSTEFRLSFLHMAQSLSFRVAQQWDFPDTVTAALQAQINSDSSTPSQQKLQDLGLVVRQASELSKLRLLVNDDIVSQQDKELQWAAASNIQSCFAALQLQQRDNQSA</sequence>
<dbReference type="InterPro" id="IPR052340">
    <property type="entry name" value="RNase_Y/CdgJ"/>
</dbReference>
<dbReference type="Gene3D" id="1.10.3210.10">
    <property type="entry name" value="Hypothetical protein af1432"/>
    <property type="match status" value="1"/>
</dbReference>
<dbReference type="InterPro" id="IPR013976">
    <property type="entry name" value="HDOD"/>
</dbReference>
<dbReference type="EMBL" id="JACOGF010000019">
    <property type="protein sequence ID" value="MBC3920761.1"/>
    <property type="molecule type" value="Genomic_DNA"/>
</dbReference>
<evidence type="ECO:0000313" key="2">
    <source>
        <dbReference type="EMBL" id="MBC3920761.1"/>
    </source>
</evidence>
<dbReference type="SUPFAM" id="SSF109604">
    <property type="entry name" value="HD-domain/PDEase-like"/>
    <property type="match status" value="1"/>
</dbReference>
<keyword evidence="3" id="KW-1185">Reference proteome</keyword>
<gene>
    <name evidence="2" type="ORF">H8L32_25065</name>
</gene>
<organism evidence="2 3">
    <name type="scientific">Undibacterium hunanense</name>
    <dbReference type="NCBI Taxonomy" id="2762292"/>
    <lineage>
        <taxon>Bacteria</taxon>
        <taxon>Pseudomonadati</taxon>
        <taxon>Pseudomonadota</taxon>
        <taxon>Betaproteobacteria</taxon>
        <taxon>Burkholderiales</taxon>
        <taxon>Oxalobacteraceae</taxon>
        <taxon>Undibacterium</taxon>
    </lineage>
</organism>
<dbReference type="PROSITE" id="PS51833">
    <property type="entry name" value="HDOD"/>
    <property type="match status" value="1"/>
</dbReference>
<dbReference type="Pfam" id="PF08668">
    <property type="entry name" value="HDOD"/>
    <property type="match status" value="1"/>
</dbReference>
<dbReference type="PANTHER" id="PTHR33525">
    <property type="match status" value="1"/>
</dbReference>
<protein>
    <submittedName>
        <fullName evidence="2">HDOD domain-containing protein</fullName>
    </submittedName>
</protein>